<dbReference type="GO" id="GO:0016491">
    <property type="term" value="F:oxidoreductase activity"/>
    <property type="evidence" value="ECO:0007669"/>
    <property type="project" value="TreeGrafter"/>
</dbReference>
<dbReference type="PRINTS" id="PR00369">
    <property type="entry name" value="FLAVODOXIN"/>
</dbReference>
<proteinExistence type="predicted"/>
<dbReference type="Pfam" id="PF00258">
    <property type="entry name" value="Flavodoxin_1"/>
    <property type="match status" value="1"/>
</dbReference>
<keyword evidence="3" id="KW-0288">FMN</keyword>
<dbReference type="GO" id="GO:0050660">
    <property type="term" value="F:flavin adenine dinucleotide binding"/>
    <property type="evidence" value="ECO:0007669"/>
    <property type="project" value="TreeGrafter"/>
</dbReference>
<keyword evidence="2" id="KW-0285">Flavoprotein</keyword>
<dbReference type="AlphaFoldDB" id="A0A1J5U2S6"/>
<dbReference type="PANTHER" id="PTHR19384:SF128">
    <property type="entry name" value="NADPH OXIDOREDUCTASE A"/>
    <property type="match status" value="1"/>
</dbReference>
<name>A0A1J5U2S6_9ARCH</name>
<comment type="caution">
    <text evidence="5">The sequence shown here is derived from an EMBL/GenBank/DDBJ whole genome shotgun (WGS) entry which is preliminary data.</text>
</comment>
<dbReference type="Gene3D" id="3.40.50.360">
    <property type="match status" value="1"/>
</dbReference>
<evidence type="ECO:0000256" key="1">
    <source>
        <dbReference type="ARBA" id="ARBA00001917"/>
    </source>
</evidence>
<evidence type="ECO:0000259" key="4">
    <source>
        <dbReference type="PROSITE" id="PS50902"/>
    </source>
</evidence>
<evidence type="ECO:0000313" key="6">
    <source>
        <dbReference type="Proteomes" id="UP000183615"/>
    </source>
</evidence>
<evidence type="ECO:0000256" key="3">
    <source>
        <dbReference type="ARBA" id="ARBA00022643"/>
    </source>
</evidence>
<accession>A0A1J5U2S6</accession>
<gene>
    <name evidence="5" type="ORF">BET99_03645</name>
</gene>
<feature type="domain" description="Flavodoxin-like" evidence="4">
    <location>
        <begin position="17"/>
        <end position="154"/>
    </location>
</feature>
<evidence type="ECO:0000256" key="2">
    <source>
        <dbReference type="ARBA" id="ARBA00022630"/>
    </source>
</evidence>
<dbReference type="Proteomes" id="UP000183615">
    <property type="component" value="Unassembled WGS sequence"/>
</dbReference>
<sequence>MSETDISKFVSEGNRDLHILFGSQSGNSEGLAEAWEQEATRYGLKGKVHDMDGFDIKSMAEMSRVMIVCSTWGEGEMPDNAEDLYESATSAGSILSKTNFSICALGDTGYDLFCQSGKDWDKTLEDMGGSRIHDRVDCDVDFEMPAEEWMKGAMSKLACVDDGGKFLPDLVENMKAHAAGIEIEVPVEAAEGPVATNQAIPSMPQVAVTPVMEQRAHAYTGYKQNSYCVKCGKYTFHWHGSSPNNPDLYPNYECKGCGFIRKIKIS</sequence>
<organism evidence="5 6">
    <name type="scientific">Marine Group III euryarchaeote CG-Epi2</name>
    <dbReference type="NCBI Taxonomy" id="1888996"/>
    <lineage>
        <taxon>Archaea</taxon>
        <taxon>Methanobacteriati</taxon>
        <taxon>Thermoplasmatota</taxon>
        <taxon>Thermoplasmata</taxon>
        <taxon>Candidatus Thermoprofundales</taxon>
    </lineage>
</organism>
<reference evidence="5 6" key="1">
    <citation type="submission" date="2016-08" db="EMBL/GenBank/DDBJ databases">
        <title>New Insights into Marine Group III Euryarchaeota, from dark to light.</title>
        <authorList>
            <person name="Haro-Moreno J.M."/>
            <person name="Rodriguez-Valera F."/>
            <person name="Lopez-Garcia P."/>
            <person name="Moreira D."/>
            <person name="Martin-Cuadrado A.B."/>
        </authorList>
    </citation>
    <scope>NUCLEOTIDE SEQUENCE [LARGE SCALE GENOMIC DNA]</scope>
    <source>
        <strain evidence="5">CG-Epi2</strain>
    </source>
</reference>
<dbReference type="PANTHER" id="PTHR19384">
    <property type="entry name" value="NITRIC OXIDE SYNTHASE-RELATED"/>
    <property type="match status" value="1"/>
</dbReference>
<dbReference type="InterPro" id="IPR008254">
    <property type="entry name" value="Flavodoxin/NO_synth"/>
</dbReference>
<protein>
    <recommendedName>
        <fullName evidence="4">Flavodoxin-like domain-containing protein</fullName>
    </recommendedName>
</protein>
<dbReference type="InterPro" id="IPR001094">
    <property type="entry name" value="Flavdoxin-like"/>
</dbReference>
<dbReference type="GO" id="GO:0005829">
    <property type="term" value="C:cytosol"/>
    <property type="evidence" value="ECO:0007669"/>
    <property type="project" value="TreeGrafter"/>
</dbReference>
<dbReference type="PROSITE" id="PS50902">
    <property type="entry name" value="FLAVODOXIN_LIKE"/>
    <property type="match status" value="1"/>
</dbReference>
<evidence type="ECO:0000313" key="5">
    <source>
        <dbReference type="EMBL" id="OIR22728.1"/>
    </source>
</evidence>
<dbReference type="SUPFAM" id="SSF52218">
    <property type="entry name" value="Flavoproteins"/>
    <property type="match status" value="1"/>
</dbReference>
<dbReference type="GO" id="GO:0010181">
    <property type="term" value="F:FMN binding"/>
    <property type="evidence" value="ECO:0007669"/>
    <property type="project" value="InterPro"/>
</dbReference>
<dbReference type="InterPro" id="IPR029039">
    <property type="entry name" value="Flavoprotein-like_sf"/>
</dbReference>
<dbReference type="EMBL" id="MIYZ01000007">
    <property type="protein sequence ID" value="OIR22728.1"/>
    <property type="molecule type" value="Genomic_DNA"/>
</dbReference>
<comment type="cofactor">
    <cofactor evidence="1">
        <name>FMN</name>
        <dbReference type="ChEBI" id="CHEBI:58210"/>
    </cofactor>
</comment>